<feature type="domain" description="SnoaL-like" evidence="1">
    <location>
        <begin position="10"/>
        <end position="119"/>
    </location>
</feature>
<keyword evidence="3" id="KW-1185">Reference proteome</keyword>
<dbReference type="InterPro" id="IPR037401">
    <property type="entry name" value="SnoaL-like"/>
</dbReference>
<evidence type="ECO:0000259" key="1">
    <source>
        <dbReference type="Pfam" id="PF12680"/>
    </source>
</evidence>
<sequence length="158" mass="17738">MYHAIVRRRIRGLFDAINRGDTQPILDAFAPEGEHVFLGADHALAGRRDRPESIRAWYQRLMALTPDIHFDLHRIDIAGTPWNTIASIEWTERNSGTDGIEMTNHGVHVVHLRWGKMTRLLILTDTIPLVSTLQRSAESSGGMSLAAPIDDRPGWPAN</sequence>
<dbReference type="Pfam" id="PF12680">
    <property type="entry name" value="SnoaL_2"/>
    <property type="match status" value="1"/>
</dbReference>
<dbReference type="AlphaFoldDB" id="A0A1G7EBP3"/>
<dbReference type="Proteomes" id="UP000199344">
    <property type="component" value="Unassembled WGS sequence"/>
</dbReference>
<protein>
    <submittedName>
        <fullName evidence="2">Ketosteroid isomerase-related protein</fullName>
    </submittedName>
</protein>
<keyword evidence="2" id="KW-0413">Isomerase</keyword>
<name>A0A1G7EBP3_9RHOB</name>
<reference evidence="2 3" key="1">
    <citation type="submission" date="2016-10" db="EMBL/GenBank/DDBJ databases">
        <authorList>
            <person name="de Groot N.N."/>
        </authorList>
    </citation>
    <scope>NUCLEOTIDE SEQUENCE [LARGE SCALE GENOMIC DNA]</scope>
    <source>
        <strain evidence="2 3">DSM 22220</strain>
    </source>
</reference>
<dbReference type="InterPro" id="IPR032710">
    <property type="entry name" value="NTF2-like_dom_sf"/>
</dbReference>
<dbReference type="Gene3D" id="3.10.450.50">
    <property type="match status" value="1"/>
</dbReference>
<dbReference type="GO" id="GO:0016853">
    <property type="term" value="F:isomerase activity"/>
    <property type="evidence" value="ECO:0007669"/>
    <property type="project" value="UniProtKB-KW"/>
</dbReference>
<evidence type="ECO:0000313" key="3">
    <source>
        <dbReference type="Proteomes" id="UP000199344"/>
    </source>
</evidence>
<dbReference type="STRING" id="591205.SAMN05421538_108156"/>
<dbReference type="EMBL" id="FNAH01000008">
    <property type="protein sequence ID" value="SDE61078.1"/>
    <property type="molecule type" value="Genomic_DNA"/>
</dbReference>
<gene>
    <name evidence="2" type="ORF">SAMN05421538_108156</name>
</gene>
<organism evidence="2 3">
    <name type="scientific">Paracoccus isoporae</name>
    <dbReference type="NCBI Taxonomy" id="591205"/>
    <lineage>
        <taxon>Bacteria</taxon>
        <taxon>Pseudomonadati</taxon>
        <taxon>Pseudomonadota</taxon>
        <taxon>Alphaproteobacteria</taxon>
        <taxon>Rhodobacterales</taxon>
        <taxon>Paracoccaceae</taxon>
        <taxon>Paracoccus</taxon>
    </lineage>
</organism>
<evidence type="ECO:0000313" key="2">
    <source>
        <dbReference type="EMBL" id="SDE61078.1"/>
    </source>
</evidence>
<dbReference type="OrthoDB" id="2988503at2"/>
<proteinExistence type="predicted"/>
<dbReference type="SUPFAM" id="SSF54427">
    <property type="entry name" value="NTF2-like"/>
    <property type="match status" value="1"/>
</dbReference>
<dbReference type="RefSeq" id="WP_090524483.1">
    <property type="nucleotide sequence ID" value="NZ_FNAH01000008.1"/>
</dbReference>
<accession>A0A1G7EBP3</accession>